<evidence type="ECO:0000313" key="7">
    <source>
        <dbReference type="EMBL" id="KCZ96484.1"/>
    </source>
</evidence>
<keyword evidence="8" id="KW-1185">Reference proteome</keyword>
<dbReference type="EMBL" id="ARYI01000001">
    <property type="protein sequence ID" value="KCZ96484.1"/>
    <property type="molecule type" value="Genomic_DNA"/>
</dbReference>
<feature type="transmembrane region" description="Helical" evidence="6">
    <location>
        <begin position="288"/>
        <end position="307"/>
    </location>
</feature>
<evidence type="ECO:0000256" key="5">
    <source>
        <dbReference type="ARBA" id="ARBA00023136"/>
    </source>
</evidence>
<feature type="transmembrane region" description="Helical" evidence="6">
    <location>
        <begin position="14"/>
        <end position="36"/>
    </location>
</feature>
<feature type="transmembrane region" description="Helical" evidence="6">
    <location>
        <begin position="319"/>
        <end position="339"/>
    </location>
</feature>
<dbReference type="GO" id="GO:0016020">
    <property type="term" value="C:membrane"/>
    <property type="evidence" value="ECO:0007669"/>
    <property type="project" value="UniProtKB-SubCell"/>
</dbReference>
<evidence type="ECO:0000256" key="3">
    <source>
        <dbReference type="ARBA" id="ARBA00022692"/>
    </source>
</evidence>
<comment type="caution">
    <text evidence="7">The sequence shown here is derived from an EMBL/GenBank/DDBJ whole genome shotgun (WGS) entry which is preliminary data.</text>
</comment>
<dbReference type="AlphaFoldDB" id="A0A059G1E7"/>
<dbReference type="PANTHER" id="PTHR30238">
    <property type="entry name" value="MEMBRANE BOUND PREDICTED REDOX MODULATOR"/>
    <property type="match status" value="1"/>
</dbReference>
<evidence type="ECO:0000256" key="6">
    <source>
        <dbReference type="SAM" id="Phobius"/>
    </source>
</evidence>
<dbReference type="PATRIC" id="fig|1280951.3.peg.475"/>
<evidence type="ECO:0000313" key="8">
    <source>
        <dbReference type="Proteomes" id="UP000025061"/>
    </source>
</evidence>
<dbReference type="RefSeq" id="WP_011645603.1">
    <property type="nucleotide sequence ID" value="NZ_ARYI01000001.1"/>
</dbReference>
<organism evidence="7 8">
    <name type="scientific">Hyphomonas hirschiana VP5</name>
    <dbReference type="NCBI Taxonomy" id="1280951"/>
    <lineage>
        <taxon>Bacteria</taxon>
        <taxon>Pseudomonadati</taxon>
        <taxon>Pseudomonadota</taxon>
        <taxon>Alphaproteobacteria</taxon>
        <taxon>Hyphomonadales</taxon>
        <taxon>Hyphomonadaceae</taxon>
        <taxon>Hyphomonas</taxon>
    </lineage>
</organism>
<comment type="subcellular location">
    <subcellularLocation>
        <location evidence="1">Membrane</location>
        <topology evidence="1">Multi-pass membrane protein</topology>
    </subcellularLocation>
</comment>
<dbReference type="NCBIfam" id="TIGR03718">
    <property type="entry name" value="R_switched_Alx"/>
    <property type="match status" value="1"/>
</dbReference>
<dbReference type="Pfam" id="PF03741">
    <property type="entry name" value="TerC"/>
    <property type="match status" value="1"/>
</dbReference>
<feature type="transmembrane region" description="Helical" evidence="6">
    <location>
        <begin position="226"/>
        <end position="250"/>
    </location>
</feature>
<protein>
    <submittedName>
        <fullName evidence="7">TerC family membrane protein</fullName>
    </submittedName>
</protein>
<reference evidence="7 8" key="1">
    <citation type="submission" date="2013-04" db="EMBL/GenBank/DDBJ databases">
        <title>Hyphomonas hirschiana VP5 Genome Sequencing.</title>
        <authorList>
            <person name="Lai Q."/>
            <person name="Shao Z."/>
        </authorList>
    </citation>
    <scope>NUCLEOTIDE SEQUENCE [LARGE SCALE GENOMIC DNA]</scope>
    <source>
        <strain evidence="7 8">VP5</strain>
    </source>
</reference>
<dbReference type="OrthoDB" id="9783692at2"/>
<evidence type="ECO:0000256" key="2">
    <source>
        <dbReference type="ARBA" id="ARBA00007511"/>
    </source>
</evidence>
<dbReference type="PANTHER" id="PTHR30238:SF0">
    <property type="entry name" value="THYLAKOID MEMBRANE PROTEIN TERC, CHLOROPLASTIC"/>
    <property type="match status" value="1"/>
</dbReference>
<feature type="transmembrane region" description="Helical" evidence="6">
    <location>
        <begin position="125"/>
        <end position="147"/>
    </location>
</feature>
<accession>A0A059G1E7</accession>
<dbReference type="InterPro" id="IPR005496">
    <property type="entry name" value="Integral_membrane_TerC"/>
</dbReference>
<sequence length="350" mass="39684">MPDFLTVEYAAQPLWLWFSFLSLICVLLWVDLGLLNKKDGVVSAKKSAIMWACFASLAVAFGFYIYFGYQPDPQFYNDPTNLNQQAAVQFATGYLLETALAFDNIFVIGMVFTFFAVPREYQHRVLFWGILGAIIFRGIFISLGAAIVNEFTWVLFIFAAFLLYTGGKMLFSGGDEDEPELNLHNNPVFKFLKKRLRVTDEITNHNFVVRKPDPLTGKMTRYATPLLLALLMVETVDIIFAVDSVPAIFAVTRDPFIVYTSNIFAILGLRSMYFMLSAAVERFKYLKYGLAAVLVLIGIKIFWNFLLYKELHIVPYLEAHWSLMLTIALLGGSILFSLWKTSGKGPAHEV</sequence>
<keyword evidence="3 6" id="KW-0812">Transmembrane</keyword>
<keyword evidence="4 6" id="KW-1133">Transmembrane helix</keyword>
<comment type="similarity">
    <text evidence="2">Belongs to the TerC family.</text>
</comment>
<feature type="transmembrane region" description="Helical" evidence="6">
    <location>
        <begin position="256"/>
        <end position="276"/>
    </location>
</feature>
<evidence type="ECO:0000256" key="4">
    <source>
        <dbReference type="ARBA" id="ARBA00022989"/>
    </source>
</evidence>
<dbReference type="Proteomes" id="UP000025061">
    <property type="component" value="Unassembled WGS sequence"/>
</dbReference>
<feature type="transmembrane region" description="Helical" evidence="6">
    <location>
        <begin position="153"/>
        <end position="171"/>
    </location>
</feature>
<name>A0A059G1E7_9PROT</name>
<feature type="transmembrane region" description="Helical" evidence="6">
    <location>
        <begin position="48"/>
        <end position="67"/>
    </location>
</feature>
<keyword evidence="5 6" id="KW-0472">Membrane</keyword>
<feature type="transmembrane region" description="Helical" evidence="6">
    <location>
        <begin position="99"/>
        <end position="118"/>
    </location>
</feature>
<proteinExistence type="inferred from homology"/>
<gene>
    <name evidence="7" type="ORF">HHI_02355</name>
</gene>
<evidence type="ECO:0000256" key="1">
    <source>
        <dbReference type="ARBA" id="ARBA00004141"/>
    </source>
</evidence>
<dbReference type="InterPro" id="IPR022369">
    <property type="entry name" value="Integral_membrane_TerC_rswitch"/>
</dbReference>